<evidence type="ECO:0000259" key="2">
    <source>
        <dbReference type="Pfam" id="PF08327"/>
    </source>
</evidence>
<comment type="caution">
    <text evidence="3">The sequence shown here is derived from an EMBL/GenBank/DDBJ whole genome shotgun (WGS) entry which is preliminary data.</text>
</comment>
<dbReference type="Gene3D" id="3.30.530.20">
    <property type="match status" value="1"/>
</dbReference>
<evidence type="ECO:0000313" key="3">
    <source>
        <dbReference type="EMBL" id="OAB77078.1"/>
    </source>
</evidence>
<reference evidence="3 4" key="1">
    <citation type="submission" date="2016-02" db="EMBL/GenBank/DDBJ databases">
        <title>Paenibacillus sp. LPB0068, isolated from Crassostrea gigas.</title>
        <authorList>
            <person name="Shin S.-K."/>
            <person name="Yi H."/>
        </authorList>
    </citation>
    <scope>NUCLEOTIDE SEQUENCE [LARGE SCALE GENOMIC DNA]</scope>
    <source>
        <strain evidence="3 4">LPB0068</strain>
    </source>
</reference>
<evidence type="ECO:0000313" key="4">
    <source>
        <dbReference type="Proteomes" id="UP000077134"/>
    </source>
</evidence>
<dbReference type="KEGG" id="pcx:LPB68_18005"/>
<comment type="similarity">
    <text evidence="1">Belongs to the AHA1 family.</text>
</comment>
<dbReference type="InterPro" id="IPR013538">
    <property type="entry name" value="ASHA1/2-like_C"/>
</dbReference>
<accession>A0A167G079</accession>
<dbReference type="AlphaFoldDB" id="A0A167G079"/>
<name>A0A167G079_9BACL</name>
<organism evidence="3 4">
    <name type="scientific">Paenibacillus crassostreae</name>
    <dbReference type="NCBI Taxonomy" id="1763538"/>
    <lineage>
        <taxon>Bacteria</taxon>
        <taxon>Bacillati</taxon>
        <taxon>Bacillota</taxon>
        <taxon>Bacilli</taxon>
        <taxon>Bacillales</taxon>
        <taxon>Paenibacillaceae</taxon>
        <taxon>Paenibacillus</taxon>
    </lineage>
</organism>
<dbReference type="STRING" id="1763538.LPB68_18005"/>
<sequence length="150" mass="17297">MKKLEYAFYIGAEPKEVWDVLFDPKLSIRAFMGGVIRSSLKVGDSIEFVGPGKDGDEIVFIYGQLLEYVPHKVLSYTDHPGPTHHVRHAELESRVTLTLDKVGKCTRLHLINDQWTDNHPLYESADQYWWMILSHIKTIVETGKFLDFGY</sequence>
<dbReference type="OrthoDB" id="9800600at2"/>
<dbReference type="SUPFAM" id="SSF55961">
    <property type="entry name" value="Bet v1-like"/>
    <property type="match status" value="1"/>
</dbReference>
<gene>
    <name evidence="3" type="ORF">PNBC_06730</name>
</gene>
<dbReference type="Proteomes" id="UP000077134">
    <property type="component" value="Unassembled WGS sequence"/>
</dbReference>
<protein>
    <submittedName>
        <fullName evidence="3">Polyketide cyclase</fullName>
    </submittedName>
</protein>
<proteinExistence type="inferred from homology"/>
<evidence type="ECO:0000256" key="1">
    <source>
        <dbReference type="ARBA" id="ARBA00006817"/>
    </source>
</evidence>
<dbReference type="InterPro" id="IPR023393">
    <property type="entry name" value="START-like_dom_sf"/>
</dbReference>
<dbReference type="EMBL" id="LSFN01000005">
    <property type="protein sequence ID" value="OAB77078.1"/>
    <property type="molecule type" value="Genomic_DNA"/>
</dbReference>
<dbReference type="RefSeq" id="WP_068656378.1">
    <property type="nucleotide sequence ID" value="NZ_CP017770.1"/>
</dbReference>
<feature type="domain" description="Activator of Hsp90 ATPase homologue 1/2-like C-terminal" evidence="2">
    <location>
        <begin position="12"/>
        <end position="141"/>
    </location>
</feature>
<dbReference type="Pfam" id="PF08327">
    <property type="entry name" value="AHSA1"/>
    <property type="match status" value="1"/>
</dbReference>
<keyword evidence="4" id="KW-1185">Reference proteome</keyword>